<evidence type="ECO:0000313" key="2">
    <source>
        <dbReference type="EMBL" id="MCE2055974.1"/>
    </source>
</evidence>
<reference evidence="2 3" key="1">
    <citation type="journal article" date="2021" name="BMC Genomics">
        <title>Datura genome reveals duplications of psychoactive alkaloid biosynthetic genes and high mutation rate following tissue culture.</title>
        <authorList>
            <person name="Rajewski A."/>
            <person name="Carter-House D."/>
            <person name="Stajich J."/>
            <person name="Litt A."/>
        </authorList>
    </citation>
    <scope>NUCLEOTIDE SEQUENCE [LARGE SCALE GENOMIC DNA]</scope>
    <source>
        <strain evidence="2">AR-01</strain>
    </source>
</reference>
<feature type="region of interest" description="Disordered" evidence="1">
    <location>
        <begin position="1"/>
        <end position="26"/>
    </location>
</feature>
<comment type="caution">
    <text evidence="2">The sequence shown here is derived from an EMBL/GenBank/DDBJ whole genome shotgun (WGS) entry which is preliminary data.</text>
</comment>
<dbReference type="Proteomes" id="UP000823775">
    <property type="component" value="Unassembled WGS sequence"/>
</dbReference>
<gene>
    <name evidence="2" type="ORF">HAX54_043833</name>
</gene>
<keyword evidence="3" id="KW-1185">Reference proteome</keyword>
<accession>A0ABS8W5T9</accession>
<evidence type="ECO:0000313" key="3">
    <source>
        <dbReference type="Proteomes" id="UP000823775"/>
    </source>
</evidence>
<sequence length="51" mass="5762">ISNGNPKGDKGRKYSTTPNHYGGRSHRMGVEEEILKEMFKSILLNSRGLEK</sequence>
<proteinExistence type="predicted"/>
<name>A0ABS8W5T9_DATST</name>
<dbReference type="EMBL" id="JACEIK010006609">
    <property type="protein sequence ID" value="MCE2055974.1"/>
    <property type="molecule type" value="Genomic_DNA"/>
</dbReference>
<protein>
    <submittedName>
        <fullName evidence="2">Uncharacterized protein</fullName>
    </submittedName>
</protein>
<organism evidence="2 3">
    <name type="scientific">Datura stramonium</name>
    <name type="common">Jimsonweed</name>
    <name type="synonym">Common thornapple</name>
    <dbReference type="NCBI Taxonomy" id="4076"/>
    <lineage>
        <taxon>Eukaryota</taxon>
        <taxon>Viridiplantae</taxon>
        <taxon>Streptophyta</taxon>
        <taxon>Embryophyta</taxon>
        <taxon>Tracheophyta</taxon>
        <taxon>Spermatophyta</taxon>
        <taxon>Magnoliopsida</taxon>
        <taxon>eudicotyledons</taxon>
        <taxon>Gunneridae</taxon>
        <taxon>Pentapetalae</taxon>
        <taxon>asterids</taxon>
        <taxon>lamiids</taxon>
        <taxon>Solanales</taxon>
        <taxon>Solanaceae</taxon>
        <taxon>Solanoideae</taxon>
        <taxon>Datureae</taxon>
        <taxon>Datura</taxon>
    </lineage>
</organism>
<evidence type="ECO:0000256" key="1">
    <source>
        <dbReference type="SAM" id="MobiDB-lite"/>
    </source>
</evidence>
<feature type="non-terminal residue" evidence="2">
    <location>
        <position position="1"/>
    </location>
</feature>
<feature type="non-terminal residue" evidence="2">
    <location>
        <position position="51"/>
    </location>
</feature>